<dbReference type="AlphaFoldDB" id="A0A4X2KSG9"/>
<sequence length="197" mass="23516">MSLVPWFRWSETPHKLTPRSPAELVLETLMMELAWQIKETEKQHRERENEYRKIRTGVDYSWLASPPRNAYDLSPGERLQLEDACAKIHPSYCGPMILRFRQLIAEYEPEVHEVSQLFRSVLQEVLEKMKEEEAVRKLTKQWNTRSRGTLSLTTFRTRSRIFPFTSDIRTISEDVERDVHPTPRVWSMPEFQMHKDQ</sequence>
<evidence type="ECO:0000313" key="2">
    <source>
        <dbReference type="Proteomes" id="UP000314987"/>
    </source>
</evidence>
<dbReference type="GeneID" id="114049522"/>
<evidence type="ECO:0000313" key="1">
    <source>
        <dbReference type="Ensembl" id="ENSVURP00010015219.1"/>
    </source>
</evidence>
<keyword evidence="2" id="KW-1185">Reference proteome</keyword>
<dbReference type="OrthoDB" id="10072259at2759"/>
<dbReference type="Proteomes" id="UP000314987">
    <property type="component" value="Unassembled WGS sequence"/>
</dbReference>
<dbReference type="STRING" id="29139.ENSVURP00010015219"/>
<dbReference type="GO" id="GO:0060041">
    <property type="term" value="P:retina development in camera-type eye"/>
    <property type="evidence" value="ECO:0007669"/>
    <property type="project" value="TreeGrafter"/>
</dbReference>
<dbReference type="RefSeq" id="XP_027726558.1">
    <property type="nucleotide sequence ID" value="XM_027870757.1"/>
</dbReference>
<accession>A0A4X2KSG9</accession>
<name>A0A4X2KSG9_VOMUR</name>
<gene>
    <name evidence="1" type="primary">RD3</name>
</gene>
<protein>
    <submittedName>
        <fullName evidence="1">RD3 regulator of GUCY2D</fullName>
    </submittedName>
</protein>
<reference evidence="1" key="3">
    <citation type="submission" date="2025-09" db="UniProtKB">
        <authorList>
            <consortium name="Ensembl"/>
        </authorList>
    </citation>
    <scope>IDENTIFICATION</scope>
</reference>
<dbReference type="PANTHER" id="PTHR28489:SF1">
    <property type="entry name" value="PROTEIN RD3"/>
    <property type="match status" value="1"/>
</dbReference>
<dbReference type="InterPro" id="IPR028092">
    <property type="entry name" value="RD3"/>
</dbReference>
<reference evidence="2" key="1">
    <citation type="submission" date="2018-12" db="EMBL/GenBank/DDBJ databases">
        <authorList>
            <person name="Yazar S."/>
        </authorList>
    </citation>
    <scope>NUCLEOTIDE SEQUENCE [LARGE SCALE GENOMIC DNA]</scope>
</reference>
<dbReference type="Ensembl" id="ENSVURT00010017295.1">
    <property type="protein sequence ID" value="ENSVURP00010015219.1"/>
    <property type="gene ID" value="ENSVURG00010011654.1"/>
</dbReference>
<dbReference type="PANTHER" id="PTHR28489">
    <property type="entry name" value="RENTINAL DEGENERATION 3-LIKE"/>
    <property type="match status" value="1"/>
</dbReference>
<dbReference type="OMA" id="MNFRSRI"/>
<dbReference type="CTD" id="343035"/>
<dbReference type="Pfam" id="PF14473">
    <property type="entry name" value="RD3"/>
    <property type="match status" value="1"/>
</dbReference>
<organism evidence="1 2">
    <name type="scientific">Vombatus ursinus</name>
    <name type="common">Common wombat</name>
    <dbReference type="NCBI Taxonomy" id="29139"/>
    <lineage>
        <taxon>Eukaryota</taxon>
        <taxon>Metazoa</taxon>
        <taxon>Chordata</taxon>
        <taxon>Craniata</taxon>
        <taxon>Vertebrata</taxon>
        <taxon>Euteleostomi</taxon>
        <taxon>Mammalia</taxon>
        <taxon>Metatheria</taxon>
        <taxon>Diprotodontia</taxon>
        <taxon>Vombatidae</taxon>
        <taxon>Vombatus</taxon>
    </lineage>
</organism>
<dbReference type="GeneTree" id="ENSGT00390000002089"/>
<reference evidence="1" key="2">
    <citation type="submission" date="2025-08" db="UniProtKB">
        <authorList>
            <consortium name="Ensembl"/>
        </authorList>
    </citation>
    <scope>IDENTIFICATION</scope>
</reference>
<proteinExistence type="predicted"/>